<feature type="region of interest" description="Disordered" evidence="1">
    <location>
        <begin position="88"/>
        <end position="158"/>
    </location>
</feature>
<dbReference type="RefSeq" id="XP_024735148.1">
    <property type="nucleotide sequence ID" value="XM_024883337.1"/>
</dbReference>
<proteinExistence type="predicted"/>
<keyword evidence="3" id="KW-1185">Reference proteome</keyword>
<reference evidence="2 3" key="1">
    <citation type="submission" date="2016-04" db="EMBL/GenBank/DDBJ databases">
        <title>A degradative enzymes factory behind the ericoid mycorrhizal symbiosis.</title>
        <authorList>
            <consortium name="DOE Joint Genome Institute"/>
            <person name="Martino E."/>
            <person name="Morin E."/>
            <person name="Grelet G."/>
            <person name="Kuo A."/>
            <person name="Kohler A."/>
            <person name="Daghino S."/>
            <person name="Barry K."/>
            <person name="Choi C."/>
            <person name="Cichocki N."/>
            <person name="Clum A."/>
            <person name="Copeland A."/>
            <person name="Hainaut M."/>
            <person name="Haridas S."/>
            <person name="Labutti K."/>
            <person name="Lindquist E."/>
            <person name="Lipzen A."/>
            <person name="Khouja H.-R."/>
            <person name="Murat C."/>
            <person name="Ohm R."/>
            <person name="Olson A."/>
            <person name="Spatafora J."/>
            <person name="Veneault-Fourrey C."/>
            <person name="Henrissat B."/>
            <person name="Grigoriev I."/>
            <person name="Martin F."/>
            <person name="Perotto S."/>
        </authorList>
    </citation>
    <scope>NUCLEOTIDE SEQUENCE [LARGE SCALE GENOMIC DNA]</scope>
    <source>
        <strain evidence="2 3">E</strain>
    </source>
</reference>
<accession>A0A2J6T5E6</accession>
<name>A0A2J6T5E6_9HELO</name>
<dbReference type="AlphaFoldDB" id="A0A2J6T5E6"/>
<gene>
    <name evidence="2" type="ORF">K444DRAFT_631289</name>
</gene>
<evidence type="ECO:0000256" key="1">
    <source>
        <dbReference type="SAM" id="MobiDB-lite"/>
    </source>
</evidence>
<organism evidence="2 3">
    <name type="scientific">Hyaloscypha bicolor E</name>
    <dbReference type="NCBI Taxonomy" id="1095630"/>
    <lineage>
        <taxon>Eukaryota</taxon>
        <taxon>Fungi</taxon>
        <taxon>Dikarya</taxon>
        <taxon>Ascomycota</taxon>
        <taxon>Pezizomycotina</taxon>
        <taxon>Leotiomycetes</taxon>
        <taxon>Helotiales</taxon>
        <taxon>Hyaloscyphaceae</taxon>
        <taxon>Hyaloscypha</taxon>
        <taxon>Hyaloscypha bicolor</taxon>
    </lineage>
</organism>
<protein>
    <submittedName>
        <fullName evidence="2">Uncharacterized protein</fullName>
    </submittedName>
</protein>
<evidence type="ECO:0000313" key="2">
    <source>
        <dbReference type="EMBL" id="PMD58244.1"/>
    </source>
</evidence>
<feature type="compositionally biased region" description="Polar residues" evidence="1">
    <location>
        <begin position="102"/>
        <end position="113"/>
    </location>
</feature>
<sequence>MASQLAQHDSENSKYSLRIASSEVPRLRMTRHTTERSHMAENLQNDTWNRASPGLTVGSPDLDNFSHLIAVQGRHESGNICDRVGIVKAPETIPPDPIPVTPSETESRGQNTCEGVAPVGRTLGGAAASPSVISSNSLKKEHGGPLADVQALSNMLRE</sequence>
<dbReference type="InParanoid" id="A0A2J6T5E6"/>
<dbReference type="EMBL" id="KZ613828">
    <property type="protein sequence ID" value="PMD58244.1"/>
    <property type="molecule type" value="Genomic_DNA"/>
</dbReference>
<evidence type="ECO:0000313" key="3">
    <source>
        <dbReference type="Proteomes" id="UP000235371"/>
    </source>
</evidence>
<dbReference type="Proteomes" id="UP000235371">
    <property type="component" value="Unassembled WGS sequence"/>
</dbReference>
<dbReference type="GeneID" id="36591414"/>